<organism evidence="3 4">
    <name type="scientific">Actinocatenispora comari</name>
    <dbReference type="NCBI Taxonomy" id="2807577"/>
    <lineage>
        <taxon>Bacteria</taxon>
        <taxon>Bacillati</taxon>
        <taxon>Actinomycetota</taxon>
        <taxon>Actinomycetes</taxon>
        <taxon>Micromonosporales</taxon>
        <taxon>Micromonosporaceae</taxon>
        <taxon>Actinocatenispora</taxon>
    </lineage>
</organism>
<feature type="compositionally biased region" description="Basic and acidic residues" evidence="2">
    <location>
        <begin position="1"/>
        <end position="11"/>
    </location>
</feature>
<feature type="region of interest" description="Disordered" evidence="2">
    <location>
        <begin position="116"/>
        <end position="156"/>
    </location>
</feature>
<feature type="compositionally biased region" description="Pro residues" evidence="2">
    <location>
        <begin position="120"/>
        <end position="134"/>
    </location>
</feature>
<dbReference type="Proteomes" id="UP000614996">
    <property type="component" value="Unassembled WGS sequence"/>
</dbReference>
<sequence>MPVRGATDRADPAPGVGRVTRRPDDTRHGRLGRHAGAGTLAFAYHRADGGGQRSDGEGMTETEAGRNAGSHAAGPRGGKPAHAADDPDRRMNGSAATAVADLPALSDNDSTTIIPRIPADGPPPAAVAPVPAPRPGRSHATAEPAPVPAAGAEAVGDRPARLRGTTAVAGDVVEKIAAFAAEQVDGVYDLGGDVARAISTVRESLAIGEGSSRRGVHVELTEQQLRITLTLVVQFGHPAMQVAEQVRENVIAAVETMMATDVGECNVIIDDIHVED</sequence>
<reference evidence="4" key="1">
    <citation type="journal article" date="2021" name="Int. J. Syst. Evol. Microbiol.">
        <title>Actinocatenispora comari sp. nov., an endophytic actinomycete isolated from aerial parts of Comarum salesowianum.</title>
        <authorList>
            <person name="Oyunbileg N."/>
            <person name="Iizaka Y."/>
            <person name="Hamada M."/>
            <person name="Davaapurev B.O."/>
            <person name="Fukumoto A."/>
            <person name="Tsetseg B."/>
            <person name="Kato F."/>
            <person name="Tamura T."/>
            <person name="Batkhuu J."/>
            <person name="Anzai Y."/>
        </authorList>
    </citation>
    <scope>NUCLEOTIDE SEQUENCE [LARGE SCALE GENOMIC DNA]</scope>
    <source>
        <strain evidence="4">NUM-2625</strain>
    </source>
</reference>
<proteinExistence type="inferred from homology"/>
<name>A0A8J4AMB5_9ACTN</name>
<evidence type="ECO:0000256" key="2">
    <source>
        <dbReference type="SAM" id="MobiDB-lite"/>
    </source>
</evidence>
<evidence type="ECO:0000256" key="1">
    <source>
        <dbReference type="ARBA" id="ARBA00005721"/>
    </source>
</evidence>
<feature type="compositionally biased region" description="Basic and acidic residues" evidence="2">
    <location>
        <begin position="82"/>
        <end position="91"/>
    </location>
</feature>
<dbReference type="PANTHER" id="PTHR34297">
    <property type="entry name" value="HYPOTHETICAL CYTOSOLIC PROTEIN-RELATED"/>
    <property type="match status" value="1"/>
</dbReference>
<comment type="similarity">
    <text evidence="1">Belongs to the asp23 family.</text>
</comment>
<dbReference type="Pfam" id="PF03780">
    <property type="entry name" value="Asp23"/>
    <property type="match status" value="1"/>
</dbReference>
<evidence type="ECO:0008006" key="5">
    <source>
        <dbReference type="Google" id="ProtNLM"/>
    </source>
</evidence>
<gene>
    <name evidence="3" type="ORF">NUM_66970</name>
</gene>
<dbReference type="EMBL" id="BOPO01000146">
    <property type="protein sequence ID" value="GIL31443.1"/>
    <property type="molecule type" value="Genomic_DNA"/>
</dbReference>
<keyword evidence="4" id="KW-1185">Reference proteome</keyword>
<protein>
    <recommendedName>
        <fullName evidence="5">Asp23/Gls24 family envelope stress response protein</fullName>
    </recommendedName>
</protein>
<feature type="compositionally biased region" description="Low complexity" evidence="2">
    <location>
        <begin position="142"/>
        <end position="154"/>
    </location>
</feature>
<evidence type="ECO:0000313" key="4">
    <source>
        <dbReference type="Proteomes" id="UP000614996"/>
    </source>
</evidence>
<comment type="caution">
    <text evidence="3">The sequence shown here is derived from an EMBL/GenBank/DDBJ whole genome shotgun (WGS) entry which is preliminary data.</text>
</comment>
<dbReference type="PANTHER" id="PTHR34297:SF2">
    <property type="entry name" value="ASP23_GLS24 FAMILY ENVELOPE STRESS RESPONSE PROTEIN"/>
    <property type="match status" value="1"/>
</dbReference>
<feature type="region of interest" description="Disordered" evidence="2">
    <location>
        <begin position="1"/>
        <end position="93"/>
    </location>
</feature>
<dbReference type="InterPro" id="IPR005531">
    <property type="entry name" value="Asp23"/>
</dbReference>
<dbReference type="AlphaFoldDB" id="A0A8J4AMB5"/>
<evidence type="ECO:0000313" key="3">
    <source>
        <dbReference type="EMBL" id="GIL31443.1"/>
    </source>
</evidence>
<accession>A0A8J4AMB5</accession>